<name>A0A1I0A6G1_9PROT</name>
<organism evidence="2 3">
    <name type="scientific">Nitrosospira multiformis</name>
    <dbReference type="NCBI Taxonomy" id="1231"/>
    <lineage>
        <taxon>Bacteria</taxon>
        <taxon>Pseudomonadati</taxon>
        <taxon>Pseudomonadota</taxon>
        <taxon>Betaproteobacteria</taxon>
        <taxon>Nitrosomonadales</taxon>
        <taxon>Nitrosomonadaceae</taxon>
        <taxon>Nitrosospira</taxon>
    </lineage>
</organism>
<sequence length="453" mass="50964">MKNSDWYTLLVSGLLFPLQERLKDHSTVSVRKALEGSQWWNRERLEDLQLLKLRHLLTEAEAHVPYYRRIFAEVGLKAAEVSSLADLARLPLLDKPVIRANTEALKSEKARSLRSFNTGGSSGEPLTFYIGKERVSHDVAAKWRATRWWNVDIGDPEVVVWGSPIELGAQDRLRMLRDRLLRTRLFPAFEMSEQKLDRFLGELRAAPPRMFFGYPSALSHIARHAQARGQRMDDLGIKVAFVTSERLYDEQRQQISETFGCPVANGYGGRDAGFIAHECPEGGMHITAEDIIVEIVDRQGIPLPYGEAGEIVVTHLSTGEFPFIRYRTGDIGILDDGVCRCGRGLPLLREIQGRSTDFVVAQDGTVMHGLALIYILRDLPQISHFKIIQESLNLIHIQVVSGAKLDREIIAKIEEEFKARLGPSVDVLIEETTEIPAEKSGKFRYVVSKVAAA</sequence>
<dbReference type="RefSeq" id="WP_074704870.1">
    <property type="nucleotide sequence ID" value="NZ_FOHI01000002.1"/>
</dbReference>
<dbReference type="SUPFAM" id="SSF56801">
    <property type="entry name" value="Acetyl-CoA synthetase-like"/>
    <property type="match status" value="1"/>
</dbReference>
<dbReference type="OrthoDB" id="580775at2"/>
<reference evidence="2 3" key="1">
    <citation type="submission" date="2016-10" db="EMBL/GenBank/DDBJ databases">
        <authorList>
            <person name="de Groot N.N."/>
        </authorList>
    </citation>
    <scope>NUCLEOTIDE SEQUENCE [LARGE SCALE GENOMIC DNA]</scope>
    <source>
        <strain evidence="2 3">Nl7</strain>
    </source>
</reference>
<dbReference type="Pfam" id="PF00501">
    <property type="entry name" value="AMP-binding"/>
    <property type="match status" value="1"/>
</dbReference>
<dbReference type="Gene3D" id="3.40.50.12780">
    <property type="entry name" value="N-terminal domain of ligase-like"/>
    <property type="match status" value="1"/>
</dbReference>
<dbReference type="EMBL" id="FOHI01000002">
    <property type="protein sequence ID" value="SES89560.1"/>
    <property type="molecule type" value="Genomic_DNA"/>
</dbReference>
<evidence type="ECO:0000313" key="2">
    <source>
        <dbReference type="EMBL" id="SES89560.1"/>
    </source>
</evidence>
<dbReference type="InterPro" id="IPR000873">
    <property type="entry name" value="AMP-dep_synth/lig_dom"/>
</dbReference>
<accession>A0A1I0A6G1</accession>
<proteinExistence type="predicted"/>
<dbReference type="InterPro" id="IPR042099">
    <property type="entry name" value="ANL_N_sf"/>
</dbReference>
<dbReference type="GO" id="GO:0016874">
    <property type="term" value="F:ligase activity"/>
    <property type="evidence" value="ECO:0007669"/>
    <property type="project" value="UniProtKB-KW"/>
</dbReference>
<dbReference type="InterPro" id="IPR053158">
    <property type="entry name" value="CapK_Type1_Caps_Biosynth"/>
</dbReference>
<evidence type="ECO:0000259" key="1">
    <source>
        <dbReference type="Pfam" id="PF00501"/>
    </source>
</evidence>
<keyword evidence="2" id="KW-0436">Ligase</keyword>
<feature type="domain" description="AMP-dependent synthetase/ligase" evidence="1">
    <location>
        <begin position="196"/>
        <end position="314"/>
    </location>
</feature>
<dbReference type="PANTHER" id="PTHR36932:SF1">
    <property type="entry name" value="CAPSULAR POLYSACCHARIDE BIOSYNTHESIS PROTEIN"/>
    <property type="match status" value="1"/>
</dbReference>
<dbReference type="Proteomes" id="UP000183339">
    <property type="component" value="Unassembled WGS sequence"/>
</dbReference>
<protein>
    <submittedName>
        <fullName evidence="2">Phenylacetate-CoA ligase</fullName>
    </submittedName>
</protein>
<evidence type="ECO:0000313" key="3">
    <source>
        <dbReference type="Proteomes" id="UP000183339"/>
    </source>
</evidence>
<dbReference type="PANTHER" id="PTHR36932">
    <property type="entry name" value="CAPSULAR POLYSACCHARIDE BIOSYNTHESIS PROTEIN"/>
    <property type="match status" value="1"/>
</dbReference>
<gene>
    <name evidence="2" type="ORF">SAMN05216412_102121</name>
</gene>
<dbReference type="AlphaFoldDB" id="A0A1I0A6G1"/>